<protein>
    <submittedName>
        <fullName evidence="2">Uncharacterized protein</fullName>
    </submittedName>
</protein>
<gene>
    <name evidence="2" type="ORF">NCGR_LOCUS61827</name>
    <name evidence="3" type="ORF">NCGR_LOCUS61840</name>
</gene>
<dbReference type="Pfam" id="PF20100">
    <property type="entry name" value="DUF6490"/>
    <property type="match status" value="1"/>
</dbReference>
<keyword evidence="1" id="KW-0472">Membrane</keyword>
<proteinExistence type="predicted"/>
<accession>A0A811SAA2</accession>
<evidence type="ECO:0000313" key="2">
    <source>
        <dbReference type="EMBL" id="CAD6337729.1"/>
    </source>
</evidence>
<evidence type="ECO:0000313" key="4">
    <source>
        <dbReference type="Proteomes" id="UP000604825"/>
    </source>
</evidence>
<keyword evidence="4" id="KW-1185">Reference proteome</keyword>
<evidence type="ECO:0000313" key="3">
    <source>
        <dbReference type="EMBL" id="CAD6337742.1"/>
    </source>
</evidence>
<evidence type="ECO:0000256" key="1">
    <source>
        <dbReference type="SAM" id="Phobius"/>
    </source>
</evidence>
<dbReference type="PANTHER" id="PTHR34791:SF1">
    <property type="entry name" value="OS02G0272100 PROTEIN"/>
    <property type="match status" value="1"/>
</dbReference>
<name>A0A811SAA2_9POAL</name>
<sequence>MAAAEKSWPLSKVTDGAHWDAEDIFGHLCIVADAAFLSAGFLPCDARPETTPWFERARGGGRINMGMGGQYSALAKLGLAVLTSNTAIDTYDARRDPVSAAFVFLSYAVLVILTAHFVRAFAHAHAGEPGQED</sequence>
<dbReference type="Proteomes" id="UP000604825">
    <property type="component" value="Unassembled WGS sequence"/>
</dbReference>
<dbReference type="InterPro" id="IPR045501">
    <property type="entry name" value="DUF6490"/>
</dbReference>
<organism evidence="2 4">
    <name type="scientific">Miscanthus lutarioriparius</name>
    <dbReference type="NCBI Taxonomy" id="422564"/>
    <lineage>
        <taxon>Eukaryota</taxon>
        <taxon>Viridiplantae</taxon>
        <taxon>Streptophyta</taxon>
        <taxon>Embryophyta</taxon>
        <taxon>Tracheophyta</taxon>
        <taxon>Spermatophyta</taxon>
        <taxon>Magnoliopsida</taxon>
        <taxon>Liliopsida</taxon>
        <taxon>Poales</taxon>
        <taxon>Poaceae</taxon>
        <taxon>PACMAD clade</taxon>
        <taxon>Panicoideae</taxon>
        <taxon>Andropogonodae</taxon>
        <taxon>Andropogoneae</taxon>
        <taxon>Saccharinae</taxon>
        <taxon>Miscanthus</taxon>
    </lineage>
</organism>
<feature type="transmembrane region" description="Helical" evidence="1">
    <location>
        <begin position="98"/>
        <end position="118"/>
    </location>
</feature>
<dbReference type="AlphaFoldDB" id="A0A811SAA2"/>
<dbReference type="EMBL" id="CAJGYO010000018">
    <property type="protein sequence ID" value="CAD6337729.1"/>
    <property type="molecule type" value="Genomic_DNA"/>
</dbReference>
<dbReference type="OrthoDB" id="719738at2759"/>
<reference evidence="2" key="1">
    <citation type="submission" date="2020-10" db="EMBL/GenBank/DDBJ databases">
        <authorList>
            <person name="Han B."/>
            <person name="Lu T."/>
            <person name="Zhao Q."/>
            <person name="Huang X."/>
            <person name="Zhao Y."/>
        </authorList>
    </citation>
    <scope>NUCLEOTIDE SEQUENCE</scope>
</reference>
<keyword evidence="1" id="KW-1133">Transmembrane helix</keyword>
<comment type="caution">
    <text evidence="2">The sequence shown here is derived from an EMBL/GenBank/DDBJ whole genome shotgun (WGS) entry which is preliminary data.</text>
</comment>
<keyword evidence="1" id="KW-0812">Transmembrane</keyword>
<dbReference type="EMBL" id="CAJGYO010000018">
    <property type="protein sequence ID" value="CAD6337742.1"/>
    <property type="molecule type" value="Genomic_DNA"/>
</dbReference>
<dbReference type="PANTHER" id="PTHR34791">
    <property type="entry name" value="OS02G0272100 PROTEIN"/>
    <property type="match status" value="1"/>
</dbReference>